<reference evidence="3" key="1">
    <citation type="submission" date="2017-02" db="UniProtKB">
        <authorList>
            <consortium name="WormBaseParasite"/>
        </authorList>
    </citation>
    <scope>IDENTIFICATION</scope>
</reference>
<protein>
    <submittedName>
        <fullName evidence="3">Gelsolin-like domain-containing protein</fullName>
    </submittedName>
</protein>
<dbReference type="AlphaFoldDB" id="A0A0R3PZX8"/>
<name>A0A0R3PZX8_ANGCS</name>
<sequence>MVQGKTKKRYLRPTVQSSSLRSYDLTLLRADDRVESDEKGPMTFLWKSGKIGERVTIGKGNFRYSTENQEILACIEIDVWNFVNESFNDVGVLPVSSKLQIM</sequence>
<proteinExistence type="predicted"/>
<gene>
    <name evidence="1" type="ORF">ACOC_LOCUS12173</name>
</gene>
<keyword evidence="2" id="KW-1185">Reference proteome</keyword>
<reference evidence="1 2" key="2">
    <citation type="submission" date="2018-11" db="EMBL/GenBank/DDBJ databases">
        <authorList>
            <consortium name="Pathogen Informatics"/>
        </authorList>
    </citation>
    <scope>NUCLEOTIDE SEQUENCE [LARGE SCALE GENOMIC DNA]</scope>
    <source>
        <strain evidence="1 2">Costa Rica</strain>
    </source>
</reference>
<dbReference type="EMBL" id="UYYA01004920">
    <property type="protein sequence ID" value="VDM63758.1"/>
    <property type="molecule type" value="Genomic_DNA"/>
</dbReference>
<organism evidence="3">
    <name type="scientific">Angiostrongylus costaricensis</name>
    <name type="common">Nematode worm</name>
    <dbReference type="NCBI Taxonomy" id="334426"/>
    <lineage>
        <taxon>Eukaryota</taxon>
        <taxon>Metazoa</taxon>
        <taxon>Ecdysozoa</taxon>
        <taxon>Nematoda</taxon>
        <taxon>Chromadorea</taxon>
        <taxon>Rhabditida</taxon>
        <taxon>Rhabditina</taxon>
        <taxon>Rhabditomorpha</taxon>
        <taxon>Strongyloidea</taxon>
        <taxon>Metastrongylidae</taxon>
        <taxon>Angiostrongylus</taxon>
    </lineage>
</organism>
<dbReference type="Proteomes" id="UP000267027">
    <property type="component" value="Unassembled WGS sequence"/>
</dbReference>
<evidence type="ECO:0000313" key="2">
    <source>
        <dbReference type="Proteomes" id="UP000267027"/>
    </source>
</evidence>
<evidence type="ECO:0000313" key="1">
    <source>
        <dbReference type="EMBL" id="VDM63758.1"/>
    </source>
</evidence>
<evidence type="ECO:0000313" key="3">
    <source>
        <dbReference type="WBParaSite" id="ACOC_0001217201-mRNA-1"/>
    </source>
</evidence>
<accession>A0A0R3PZX8</accession>
<dbReference type="WBParaSite" id="ACOC_0001217201-mRNA-1">
    <property type="protein sequence ID" value="ACOC_0001217201-mRNA-1"/>
    <property type="gene ID" value="ACOC_0001217201"/>
</dbReference>